<evidence type="ECO:0000313" key="2">
    <source>
        <dbReference type="Proteomes" id="UP001472677"/>
    </source>
</evidence>
<reference evidence="1 2" key="1">
    <citation type="journal article" date="2024" name="G3 (Bethesda)">
        <title>Genome assembly of Hibiscus sabdariffa L. provides insights into metabolisms of medicinal natural products.</title>
        <authorList>
            <person name="Kim T."/>
        </authorList>
    </citation>
    <scope>NUCLEOTIDE SEQUENCE [LARGE SCALE GENOMIC DNA]</scope>
    <source>
        <strain evidence="1">TK-2024</strain>
        <tissue evidence="1">Old leaves</tissue>
    </source>
</reference>
<keyword evidence="2" id="KW-1185">Reference proteome</keyword>
<gene>
    <name evidence="1" type="ORF">V6N12_032629</name>
</gene>
<protein>
    <submittedName>
        <fullName evidence="1">Uncharacterized protein</fullName>
    </submittedName>
</protein>
<dbReference type="EMBL" id="JBBPBM010000098">
    <property type="protein sequence ID" value="KAK8508632.1"/>
    <property type="molecule type" value="Genomic_DNA"/>
</dbReference>
<dbReference type="Proteomes" id="UP001472677">
    <property type="component" value="Unassembled WGS sequence"/>
</dbReference>
<name>A0ABR2BNV4_9ROSI</name>
<organism evidence="1 2">
    <name type="scientific">Hibiscus sabdariffa</name>
    <name type="common">roselle</name>
    <dbReference type="NCBI Taxonomy" id="183260"/>
    <lineage>
        <taxon>Eukaryota</taxon>
        <taxon>Viridiplantae</taxon>
        <taxon>Streptophyta</taxon>
        <taxon>Embryophyta</taxon>
        <taxon>Tracheophyta</taxon>
        <taxon>Spermatophyta</taxon>
        <taxon>Magnoliopsida</taxon>
        <taxon>eudicotyledons</taxon>
        <taxon>Gunneridae</taxon>
        <taxon>Pentapetalae</taxon>
        <taxon>rosids</taxon>
        <taxon>malvids</taxon>
        <taxon>Malvales</taxon>
        <taxon>Malvaceae</taxon>
        <taxon>Malvoideae</taxon>
        <taxon>Hibiscus</taxon>
    </lineage>
</organism>
<sequence length="109" mass="12612">MELEVVAIRNMLDAEIVVLRFSMDNEIRIRGQPPPLCAASSHKLDPVLHTRINNVGCRQELLKGSQMTFSFTACFPRFQPPFDVDVHHRPRHRVCHHPKSKTQPDTFRL</sequence>
<evidence type="ECO:0000313" key="1">
    <source>
        <dbReference type="EMBL" id="KAK8508632.1"/>
    </source>
</evidence>
<comment type="caution">
    <text evidence="1">The sequence shown here is derived from an EMBL/GenBank/DDBJ whole genome shotgun (WGS) entry which is preliminary data.</text>
</comment>
<proteinExistence type="predicted"/>
<accession>A0ABR2BNV4</accession>